<feature type="domain" description="Nudix hydrolase" evidence="3">
    <location>
        <begin position="16"/>
        <end position="146"/>
    </location>
</feature>
<dbReference type="GO" id="GO:0004081">
    <property type="term" value="F:bis(5'-nucleosyl)-tetraphosphatase (asymmetrical) activity"/>
    <property type="evidence" value="ECO:0007669"/>
    <property type="project" value="TreeGrafter"/>
</dbReference>
<dbReference type="InterPro" id="IPR020084">
    <property type="entry name" value="NUDIX_hydrolase_CS"/>
</dbReference>
<evidence type="ECO:0000259" key="3">
    <source>
        <dbReference type="PROSITE" id="PS51462"/>
    </source>
</evidence>
<gene>
    <name evidence="4" type="ORF">HMPREF9498_00878</name>
</gene>
<accession>A0A125W7Y4</accession>
<name>A0A125W7Y4_ENTFL</name>
<dbReference type="PANTHER" id="PTHR21340">
    <property type="entry name" value="DIADENOSINE 5,5-P1,P4-TETRAPHOSPHATE PYROPHOSPHOHYDROLASE MUTT"/>
    <property type="match status" value="1"/>
</dbReference>
<sequence>MKTPTFGKREETLTYQTRYAAYIIVSKPENNTMVLVQAPNGAYFLPGGEIEGTETKEEAIHREVLEELGISVEIGCYLGEADEYFYSNHRQTAYYNPGYFYVANTWRQLSEPLERTNTLHWVAPEEAVRLLKRGSHRWAVEKWLAAAS</sequence>
<dbReference type="InterPro" id="IPR000086">
    <property type="entry name" value="NUDIX_hydrolase_dom"/>
</dbReference>
<dbReference type="PROSITE" id="PS51462">
    <property type="entry name" value="NUDIX"/>
    <property type="match status" value="1"/>
</dbReference>
<keyword evidence="1 2" id="KW-0378">Hydrolase</keyword>
<dbReference type="Gene3D" id="3.90.79.10">
    <property type="entry name" value="Nucleoside Triphosphate Pyrophosphohydrolase"/>
    <property type="match status" value="1"/>
</dbReference>
<dbReference type="InterPro" id="IPR015797">
    <property type="entry name" value="NUDIX_hydrolase-like_dom_sf"/>
</dbReference>
<dbReference type="GO" id="GO:0006167">
    <property type="term" value="P:AMP biosynthetic process"/>
    <property type="evidence" value="ECO:0007669"/>
    <property type="project" value="TreeGrafter"/>
</dbReference>
<dbReference type="GO" id="GO:0006754">
    <property type="term" value="P:ATP biosynthetic process"/>
    <property type="evidence" value="ECO:0007669"/>
    <property type="project" value="TreeGrafter"/>
</dbReference>
<dbReference type="PRINTS" id="PR00502">
    <property type="entry name" value="NUDIXFAMILY"/>
</dbReference>
<dbReference type="RefSeq" id="WP_002358001.1">
    <property type="nucleotide sequence ID" value="NZ_GL454430.1"/>
</dbReference>
<dbReference type="EMBL" id="AEBR01000025">
    <property type="protein sequence ID" value="EFM83421.1"/>
    <property type="molecule type" value="Genomic_DNA"/>
</dbReference>
<dbReference type="SMR" id="A0A125W7Y4"/>
<comment type="caution">
    <text evidence="4">The sequence shown here is derived from an EMBL/GenBank/DDBJ whole genome shotgun (WGS) entry which is preliminary data.</text>
</comment>
<dbReference type="Proteomes" id="UP000004846">
    <property type="component" value="Unassembled WGS sequence"/>
</dbReference>
<dbReference type="PANTHER" id="PTHR21340:SF0">
    <property type="entry name" value="BIS(5'-NUCLEOSYL)-TETRAPHOSPHATASE [ASYMMETRICAL]"/>
    <property type="match status" value="1"/>
</dbReference>
<evidence type="ECO:0000313" key="5">
    <source>
        <dbReference type="Proteomes" id="UP000004846"/>
    </source>
</evidence>
<dbReference type="Pfam" id="PF00293">
    <property type="entry name" value="NUDIX"/>
    <property type="match status" value="1"/>
</dbReference>
<dbReference type="HOGENOM" id="CLU_126593_0_0_9"/>
<dbReference type="InterPro" id="IPR020476">
    <property type="entry name" value="Nudix_hydrolase"/>
</dbReference>
<comment type="similarity">
    <text evidence="2">Belongs to the Nudix hydrolase family.</text>
</comment>
<evidence type="ECO:0000256" key="1">
    <source>
        <dbReference type="ARBA" id="ARBA00022801"/>
    </source>
</evidence>
<evidence type="ECO:0000313" key="4">
    <source>
        <dbReference type="EMBL" id="EFM83421.1"/>
    </source>
</evidence>
<dbReference type="AlphaFoldDB" id="A0A125W7Y4"/>
<proteinExistence type="inferred from homology"/>
<protein>
    <submittedName>
        <fullName evidence="4">Hydrolase, NUDIX family</fullName>
    </submittedName>
</protein>
<dbReference type="PROSITE" id="PS00893">
    <property type="entry name" value="NUDIX_BOX"/>
    <property type="match status" value="1"/>
</dbReference>
<evidence type="ECO:0000256" key="2">
    <source>
        <dbReference type="RuleBase" id="RU003476"/>
    </source>
</evidence>
<organism evidence="4 5">
    <name type="scientific">Enterococcus faecalis TX4248</name>
    <dbReference type="NCBI Taxonomy" id="749495"/>
    <lineage>
        <taxon>Bacteria</taxon>
        <taxon>Bacillati</taxon>
        <taxon>Bacillota</taxon>
        <taxon>Bacilli</taxon>
        <taxon>Lactobacillales</taxon>
        <taxon>Enterococcaceae</taxon>
        <taxon>Enterococcus</taxon>
    </lineage>
</organism>
<dbReference type="CDD" id="cd04684">
    <property type="entry name" value="NUDIX_Hydrolase"/>
    <property type="match status" value="1"/>
</dbReference>
<reference evidence="4 5" key="1">
    <citation type="submission" date="2010-07" db="EMBL/GenBank/DDBJ databases">
        <authorList>
            <person name="Sid Ahmed O."/>
        </authorList>
    </citation>
    <scope>NUCLEOTIDE SEQUENCE [LARGE SCALE GENOMIC DNA]</scope>
    <source>
        <strain evidence="4 5">TX4248</strain>
    </source>
</reference>
<dbReference type="SUPFAM" id="SSF55811">
    <property type="entry name" value="Nudix"/>
    <property type="match status" value="1"/>
</dbReference>
<dbReference type="InterPro" id="IPR051325">
    <property type="entry name" value="Nudix_hydrolase_domain"/>
</dbReference>